<keyword evidence="6" id="KW-0418">Kinase</keyword>
<comment type="caution">
    <text evidence="6">The sequence shown here is derived from an EMBL/GenBank/DDBJ whole genome shotgun (WGS) entry which is preliminary data.</text>
</comment>
<keyword evidence="4" id="KW-0732">Signal</keyword>
<dbReference type="InterPro" id="IPR011009">
    <property type="entry name" value="Kinase-like_dom_sf"/>
</dbReference>
<dbReference type="PANTHER" id="PTHR48007:SF76">
    <property type="entry name" value="OS03G0145102 PROTEIN"/>
    <property type="match status" value="1"/>
</dbReference>
<dbReference type="GO" id="GO:0016020">
    <property type="term" value="C:membrane"/>
    <property type="evidence" value="ECO:0007669"/>
    <property type="project" value="UniProtKB-SubCell"/>
</dbReference>
<dbReference type="AlphaFoldDB" id="A0A833VPU3"/>
<dbReference type="EMBL" id="SWLB01000007">
    <property type="protein sequence ID" value="KAF3336375.1"/>
    <property type="molecule type" value="Genomic_DNA"/>
</dbReference>
<dbReference type="InterPro" id="IPR032675">
    <property type="entry name" value="LRR_dom_sf"/>
</dbReference>
<dbReference type="InterPro" id="IPR046959">
    <property type="entry name" value="PRK1-6/SRF4-like"/>
</dbReference>
<evidence type="ECO:0000313" key="6">
    <source>
        <dbReference type="EMBL" id="KAF3336375.1"/>
    </source>
</evidence>
<dbReference type="PANTHER" id="PTHR48007">
    <property type="entry name" value="LEUCINE-RICH REPEAT RECEPTOR-LIKE PROTEIN KINASE PXC1"/>
    <property type="match status" value="1"/>
</dbReference>
<evidence type="ECO:0000256" key="4">
    <source>
        <dbReference type="SAM" id="SignalP"/>
    </source>
</evidence>
<organism evidence="6 7">
    <name type="scientific">Carex littledalei</name>
    <dbReference type="NCBI Taxonomy" id="544730"/>
    <lineage>
        <taxon>Eukaryota</taxon>
        <taxon>Viridiplantae</taxon>
        <taxon>Streptophyta</taxon>
        <taxon>Embryophyta</taxon>
        <taxon>Tracheophyta</taxon>
        <taxon>Spermatophyta</taxon>
        <taxon>Magnoliopsida</taxon>
        <taxon>Liliopsida</taxon>
        <taxon>Poales</taxon>
        <taxon>Cyperaceae</taxon>
        <taxon>Cyperoideae</taxon>
        <taxon>Cariceae</taxon>
        <taxon>Carex</taxon>
        <taxon>Carex subgen. Euthyceras</taxon>
    </lineage>
</organism>
<comment type="subcellular location">
    <subcellularLocation>
        <location evidence="1">Membrane</location>
    </subcellularLocation>
</comment>
<dbReference type="Gene3D" id="3.80.10.10">
    <property type="entry name" value="Ribonuclease Inhibitor"/>
    <property type="match status" value="1"/>
</dbReference>
<dbReference type="Pfam" id="PF08263">
    <property type="entry name" value="LRRNT_2"/>
    <property type="match status" value="1"/>
</dbReference>
<keyword evidence="6" id="KW-0808">Transferase</keyword>
<dbReference type="SUPFAM" id="SSF52058">
    <property type="entry name" value="L domain-like"/>
    <property type="match status" value="1"/>
</dbReference>
<evidence type="ECO:0000256" key="1">
    <source>
        <dbReference type="ARBA" id="ARBA00004370"/>
    </source>
</evidence>
<feature type="chain" id="PRO_5032756869" evidence="4">
    <location>
        <begin position="24"/>
        <end position="288"/>
    </location>
</feature>
<evidence type="ECO:0000256" key="3">
    <source>
        <dbReference type="ARBA" id="ARBA00022737"/>
    </source>
</evidence>
<dbReference type="Pfam" id="PF00560">
    <property type="entry name" value="LRR_1"/>
    <property type="match status" value="1"/>
</dbReference>
<dbReference type="SUPFAM" id="SSF56112">
    <property type="entry name" value="Protein kinase-like (PK-like)"/>
    <property type="match status" value="1"/>
</dbReference>
<dbReference type="InterPro" id="IPR013210">
    <property type="entry name" value="LRR_N_plant-typ"/>
</dbReference>
<evidence type="ECO:0000259" key="5">
    <source>
        <dbReference type="Pfam" id="PF08263"/>
    </source>
</evidence>
<proteinExistence type="predicted"/>
<accession>A0A833VPU3</accession>
<keyword evidence="7" id="KW-1185">Reference proteome</keyword>
<dbReference type="Proteomes" id="UP000623129">
    <property type="component" value="Unassembled WGS sequence"/>
</dbReference>
<dbReference type="GO" id="GO:0016301">
    <property type="term" value="F:kinase activity"/>
    <property type="evidence" value="ECO:0007669"/>
    <property type="project" value="UniProtKB-KW"/>
</dbReference>
<dbReference type="InterPro" id="IPR001611">
    <property type="entry name" value="Leu-rich_rpt"/>
</dbReference>
<gene>
    <name evidence="6" type="ORF">FCM35_KLT18961</name>
</gene>
<name>A0A833VPU3_9POAL</name>
<evidence type="ECO:0000313" key="7">
    <source>
        <dbReference type="Proteomes" id="UP000623129"/>
    </source>
</evidence>
<protein>
    <submittedName>
        <fullName evidence="6">Receptor-like protein kinase</fullName>
    </submittedName>
</protein>
<feature type="domain" description="Leucine-rich repeat-containing N-terminal plant-type" evidence="5">
    <location>
        <begin position="26"/>
        <end position="64"/>
    </location>
</feature>
<dbReference type="Gene3D" id="1.10.510.10">
    <property type="entry name" value="Transferase(Phosphotransferase) domain 1"/>
    <property type="match status" value="1"/>
</dbReference>
<keyword evidence="2" id="KW-0433">Leucine-rich repeat</keyword>
<keyword evidence="6" id="KW-0675">Receptor</keyword>
<dbReference type="OrthoDB" id="686203at2759"/>
<keyword evidence="3" id="KW-0677">Repeat</keyword>
<reference evidence="6" key="1">
    <citation type="submission" date="2020-01" db="EMBL/GenBank/DDBJ databases">
        <title>Genome sequence of Kobresia littledalei, the first chromosome-level genome in the family Cyperaceae.</title>
        <authorList>
            <person name="Qu G."/>
        </authorList>
    </citation>
    <scope>NUCLEOTIDE SEQUENCE</scope>
    <source>
        <strain evidence="6">C.B.Clarke</strain>
        <tissue evidence="6">Leaf</tissue>
    </source>
</reference>
<sequence>MQSLHLLLLICLLSFHLPPNTFATNDTDKFALLSFKSLISNSPFGALSSGNDSHHYCQWQGVSCRNHHANRVTALSLGSLNLAGRISPYLANLTFLKSFNLSDNQLTGNIPAELGHLSVNNLVGNIPSTIEGYDCNLSFLLEYGMGGRASVEGDVYSYGILVLEMFTGVNPIVERFKDRLNLNMHVEMAFSDRLTEIIDHELFPVNNGGESANVTEDVHDCLVSVIQCESPYTSTFLNFFRKNELSLFLLGETEINVIALSPRFGSPEDTLFFYFLELSRGCQACTEN</sequence>
<evidence type="ECO:0000256" key="2">
    <source>
        <dbReference type="ARBA" id="ARBA00022614"/>
    </source>
</evidence>
<feature type="signal peptide" evidence="4">
    <location>
        <begin position="1"/>
        <end position="23"/>
    </location>
</feature>